<proteinExistence type="inferred from homology"/>
<organism evidence="3 4">
    <name type="scientific">Cellulomonas chengniuliangii</name>
    <dbReference type="NCBI Taxonomy" id="2968084"/>
    <lineage>
        <taxon>Bacteria</taxon>
        <taxon>Bacillati</taxon>
        <taxon>Actinomycetota</taxon>
        <taxon>Actinomycetes</taxon>
        <taxon>Micrococcales</taxon>
        <taxon>Cellulomonadaceae</taxon>
        <taxon>Cellulomonas</taxon>
    </lineage>
</organism>
<dbReference type="RefSeq" id="WP_227568232.1">
    <property type="nucleotide sequence ID" value="NZ_CP101988.1"/>
</dbReference>
<dbReference type="CDD" id="cd07814">
    <property type="entry name" value="SRPBCC_CalC_Aha1-like"/>
    <property type="match status" value="1"/>
</dbReference>
<dbReference type="SUPFAM" id="SSF55961">
    <property type="entry name" value="Bet v1-like"/>
    <property type="match status" value="1"/>
</dbReference>
<name>A0ABY5L172_9CELL</name>
<dbReference type="InterPro" id="IPR023393">
    <property type="entry name" value="START-like_dom_sf"/>
</dbReference>
<evidence type="ECO:0000256" key="1">
    <source>
        <dbReference type="ARBA" id="ARBA00006817"/>
    </source>
</evidence>
<evidence type="ECO:0000313" key="3">
    <source>
        <dbReference type="EMBL" id="UUI75678.1"/>
    </source>
</evidence>
<evidence type="ECO:0000313" key="4">
    <source>
        <dbReference type="Proteomes" id="UP001316189"/>
    </source>
</evidence>
<dbReference type="Gene3D" id="3.30.530.20">
    <property type="match status" value="1"/>
</dbReference>
<gene>
    <name evidence="3" type="ORF">NP064_01790</name>
</gene>
<feature type="domain" description="Activator of Hsp90 ATPase homologue 1/2-like C-terminal" evidence="2">
    <location>
        <begin position="15"/>
        <end position="146"/>
    </location>
</feature>
<sequence length="152" mass="16877">MIDMTQGFTIVRDFDATPQDLWQAWTDPDEAAAWWHPRGVHTPRETVSIDARVGGRYAYTMVDDETGERYPTGGVYREVEEPQRLAFTWGRPEADPDDAPLITVTFEAAGSGTRMTFDLRGVDPALEEAGVHEGWGSALDELAAHLGQRAAR</sequence>
<dbReference type="Pfam" id="PF08327">
    <property type="entry name" value="AHSA1"/>
    <property type="match status" value="1"/>
</dbReference>
<comment type="similarity">
    <text evidence="1">Belongs to the AHA1 family.</text>
</comment>
<dbReference type="EMBL" id="CP101988">
    <property type="protein sequence ID" value="UUI75678.1"/>
    <property type="molecule type" value="Genomic_DNA"/>
</dbReference>
<dbReference type="InterPro" id="IPR013538">
    <property type="entry name" value="ASHA1/2-like_C"/>
</dbReference>
<accession>A0ABY5L172</accession>
<reference evidence="3 4" key="1">
    <citation type="submission" date="2022-07" db="EMBL/GenBank/DDBJ databases">
        <title>Novel species in genus cellulomonas.</title>
        <authorList>
            <person name="Ye L."/>
        </authorList>
    </citation>
    <scope>NUCLEOTIDE SEQUENCE [LARGE SCALE GENOMIC DNA]</scope>
    <source>
        <strain evidence="4">zg-Y338</strain>
    </source>
</reference>
<keyword evidence="4" id="KW-1185">Reference proteome</keyword>
<protein>
    <submittedName>
        <fullName evidence="3">SRPBCC domain-containing protein</fullName>
    </submittedName>
</protein>
<evidence type="ECO:0000259" key="2">
    <source>
        <dbReference type="Pfam" id="PF08327"/>
    </source>
</evidence>
<dbReference type="Proteomes" id="UP001316189">
    <property type="component" value="Chromosome"/>
</dbReference>